<dbReference type="InterPro" id="IPR002641">
    <property type="entry name" value="PNPLA_dom"/>
</dbReference>
<dbReference type="CDD" id="cd07216">
    <property type="entry name" value="Pat17_PNPLA8_PNPLA9_like3"/>
    <property type="match status" value="1"/>
</dbReference>
<dbReference type="InterPro" id="IPR002182">
    <property type="entry name" value="NB-ARC"/>
</dbReference>
<proteinExistence type="predicted"/>
<evidence type="ECO:0000256" key="5">
    <source>
        <dbReference type="SAM" id="MobiDB-lite"/>
    </source>
</evidence>
<dbReference type="SUPFAM" id="SSF52151">
    <property type="entry name" value="FabD/lysophospholipase-like"/>
    <property type="match status" value="1"/>
</dbReference>
<dbReference type="EMBL" id="ML978085">
    <property type="protein sequence ID" value="KAF2008353.1"/>
    <property type="molecule type" value="Genomic_DNA"/>
</dbReference>
<dbReference type="OrthoDB" id="1658288at2759"/>
<dbReference type="AlphaFoldDB" id="A0A6A5X5X4"/>
<dbReference type="Pfam" id="PF00931">
    <property type="entry name" value="NB-ARC"/>
    <property type="match status" value="1"/>
</dbReference>
<dbReference type="SUPFAM" id="SSF52540">
    <property type="entry name" value="P-loop containing nucleoside triphosphate hydrolases"/>
    <property type="match status" value="1"/>
</dbReference>
<reference evidence="7" key="1">
    <citation type="journal article" date="2020" name="Stud. Mycol.">
        <title>101 Dothideomycetes genomes: a test case for predicting lifestyles and emergence of pathogens.</title>
        <authorList>
            <person name="Haridas S."/>
            <person name="Albert R."/>
            <person name="Binder M."/>
            <person name="Bloem J."/>
            <person name="Labutti K."/>
            <person name="Salamov A."/>
            <person name="Andreopoulos B."/>
            <person name="Baker S."/>
            <person name="Barry K."/>
            <person name="Bills G."/>
            <person name="Bluhm B."/>
            <person name="Cannon C."/>
            <person name="Castanera R."/>
            <person name="Culley D."/>
            <person name="Daum C."/>
            <person name="Ezra D."/>
            <person name="Gonzalez J."/>
            <person name="Henrissat B."/>
            <person name="Kuo A."/>
            <person name="Liang C."/>
            <person name="Lipzen A."/>
            <person name="Lutzoni F."/>
            <person name="Magnuson J."/>
            <person name="Mondo S."/>
            <person name="Nolan M."/>
            <person name="Ohm R."/>
            <person name="Pangilinan J."/>
            <person name="Park H.-J."/>
            <person name="Ramirez L."/>
            <person name="Alfaro M."/>
            <person name="Sun H."/>
            <person name="Tritt A."/>
            <person name="Yoshinaga Y."/>
            <person name="Zwiers L.-H."/>
            <person name="Turgeon B."/>
            <person name="Goodwin S."/>
            <person name="Spatafora J."/>
            <person name="Crous P."/>
            <person name="Grigoriev I."/>
        </authorList>
    </citation>
    <scope>NUCLEOTIDE SEQUENCE</scope>
    <source>
        <strain evidence="7">CBS 175.79</strain>
    </source>
</reference>
<name>A0A6A5X5X4_9PLEO</name>
<feature type="active site" description="Proton acceptor" evidence="4">
    <location>
        <position position="194"/>
    </location>
</feature>
<dbReference type="GO" id="GO:0016042">
    <property type="term" value="P:lipid catabolic process"/>
    <property type="evidence" value="ECO:0007669"/>
    <property type="project" value="UniProtKB-UniRule"/>
</dbReference>
<dbReference type="PROSITE" id="PS51635">
    <property type="entry name" value="PNPLA"/>
    <property type="match status" value="1"/>
</dbReference>
<evidence type="ECO:0000313" key="8">
    <source>
        <dbReference type="Proteomes" id="UP000799778"/>
    </source>
</evidence>
<dbReference type="GO" id="GO:0016020">
    <property type="term" value="C:membrane"/>
    <property type="evidence" value="ECO:0007669"/>
    <property type="project" value="TreeGrafter"/>
</dbReference>
<dbReference type="GO" id="GO:0043531">
    <property type="term" value="F:ADP binding"/>
    <property type="evidence" value="ECO:0007669"/>
    <property type="project" value="InterPro"/>
</dbReference>
<dbReference type="PANTHER" id="PTHR24185">
    <property type="entry name" value="CALCIUM-INDEPENDENT PHOSPHOLIPASE A2-GAMMA"/>
    <property type="match status" value="1"/>
</dbReference>
<keyword evidence="8" id="KW-1185">Reference proteome</keyword>
<organism evidence="7 8">
    <name type="scientific">Aaosphaeria arxii CBS 175.79</name>
    <dbReference type="NCBI Taxonomy" id="1450172"/>
    <lineage>
        <taxon>Eukaryota</taxon>
        <taxon>Fungi</taxon>
        <taxon>Dikarya</taxon>
        <taxon>Ascomycota</taxon>
        <taxon>Pezizomycotina</taxon>
        <taxon>Dothideomycetes</taxon>
        <taxon>Pleosporomycetidae</taxon>
        <taxon>Pleosporales</taxon>
        <taxon>Pleosporales incertae sedis</taxon>
        <taxon>Aaosphaeria</taxon>
    </lineage>
</organism>
<dbReference type="Gene3D" id="3.40.50.300">
    <property type="entry name" value="P-loop containing nucleotide triphosphate hydrolases"/>
    <property type="match status" value="1"/>
</dbReference>
<evidence type="ECO:0000256" key="2">
    <source>
        <dbReference type="ARBA" id="ARBA00022963"/>
    </source>
</evidence>
<evidence type="ECO:0000256" key="3">
    <source>
        <dbReference type="ARBA" id="ARBA00023098"/>
    </source>
</evidence>
<dbReference type="GO" id="GO:0046486">
    <property type="term" value="P:glycerolipid metabolic process"/>
    <property type="evidence" value="ECO:0007669"/>
    <property type="project" value="UniProtKB-ARBA"/>
</dbReference>
<keyword evidence="1 4" id="KW-0378">Hydrolase</keyword>
<dbReference type="GeneID" id="54283741"/>
<dbReference type="RefSeq" id="XP_033376692.1">
    <property type="nucleotide sequence ID" value="XM_033526344.1"/>
</dbReference>
<feature type="short sequence motif" description="GXSXG" evidence="4">
    <location>
        <begin position="49"/>
        <end position="53"/>
    </location>
</feature>
<dbReference type="Pfam" id="PF01734">
    <property type="entry name" value="Patatin"/>
    <property type="match status" value="1"/>
</dbReference>
<evidence type="ECO:0000256" key="1">
    <source>
        <dbReference type="ARBA" id="ARBA00022801"/>
    </source>
</evidence>
<dbReference type="PANTHER" id="PTHR24185:SF1">
    <property type="entry name" value="CALCIUM-INDEPENDENT PHOSPHOLIPASE A2-GAMMA"/>
    <property type="match status" value="1"/>
</dbReference>
<dbReference type="Gene3D" id="1.25.40.10">
    <property type="entry name" value="Tetratricopeptide repeat domain"/>
    <property type="match status" value="1"/>
</dbReference>
<gene>
    <name evidence="7" type="ORF">BU24DRAFT_415986</name>
</gene>
<accession>A0A6A5X5X4</accession>
<keyword evidence="3 4" id="KW-0443">Lipid metabolism</keyword>
<dbReference type="InterPro" id="IPR011990">
    <property type="entry name" value="TPR-like_helical_dom_sf"/>
</dbReference>
<dbReference type="InterPro" id="IPR027417">
    <property type="entry name" value="P-loop_NTPase"/>
</dbReference>
<evidence type="ECO:0000313" key="7">
    <source>
        <dbReference type="EMBL" id="KAF2008353.1"/>
    </source>
</evidence>
<keyword evidence="2 4" id="KW-0442">Lipid degradation</keyword>
<dbReference type="Gene3D" id="3.40.1090.10">
    <property type="entry name" value="Cytosolic phospholipase A2 catalytic domain"/>
    <property type="match status" value="1"/>
</dbReference>
<feature type="active site" description="Nucleophile" evidence="4">
    <location>
        <position position="51"/>
    </location>
</feature>
<feature type="short sequence motif" description="GXGXXG" evidence="4">
    <location>
        <begin position="13"/>
        <end position="18"/>
    </location>
</feature>
<feature type="domain" description="PNPLA" evidence="6">
    <location>
        <begin position="9"/>
        <end position="207"/>
    </location>
</feature>
<dbReference type="GO" id="GO:0019369">
    <property type="term" value="P:arachidonate metabolic process"/>
    <property type="evidence" value="ECO:0007669"/>
    <property type="project" value="TreeGrafter"/>
</dbReference>
<dbReference type="Proteomes" id="UP000799778">
    <property type="component" value="Unassembled WGS sequence"/>
</dbReference>
<evidence type="ECO:0000256" key="4">
    <source>
        <dbReference type="PROSITE-ProRule" id="PRU01161"/>
    </source>
</evidence>
<dbReference type="GO" id="GO:0047499">
    <property type="term" value="F:calcium-independent phospholipase A2 activity"/>
    <property type="evidence" value="ECO:0007669"/>
    <property type="project" value="TreeGrafter"/>
</dbReference>
<evidence type="ECO:0000259" key="6">
    <source>
        <dbReference type="PROSITE" id="PS51635"/>
    </source>
</evidence>
<feature type="short sequence motif" description="DGA/G" evidence="4">
    <location>
        <begin position="194"/>
        <end position="196"/>
    </location>
</feature>
<sequence>MSKKEVRLLALDGGGVRGLSALMILEQLMEAVNLDDPPKPCDYFDMIGGTSTGGLIAVMLGRLKMSIDECIDAYLSIMDRVFKKKQHRVTIKGKLQGRFDSDELARAAKEVITARGLQEDTLLKDAADTPCKVFVCATSKETSETVCLTSYKSPRSGNDLLNSVKIWEACRATSAASSFFDPIAVGRYKEEFLDGGTGANNPIMEVWNQAQLLWGPEPLEGKVRCVVSIGTGVPSLKPFDDDLLHIGGTLLAMATETEQTAERFRRDKAYLDDSNRYFRFNVAHGLEEVALDKSDKKKEVAAATRRYMTSQEVYKQMQTCAGNLAGKEYMGEYRVDFSLQGVLQAREFIDRPNEMRALEQALLPRRGNNRRATFVLYGLGGIGKTQLAVEFMRRYQRAFSCVFWLDGSSQDSLQQSIARNASRIPDGQISQTSKQYAETREGDIQVVAREVLAWLALPDNSRWLVVFDNVDREHGQHVADPLAYDVRLYFPAADHGSVLITSRLARLEQLGTSQHVTKVDEGTAQAILSSWYKKSHDPNKSKPLLDLLDGLPLAIAQAGAYLQETGVGFEKYVEFYEQQWAELIGPENQPEMPLQEYGGRSVWTTWALSYDAIWRQSEAIAKLLLLWSCLNNQDMWYGLFNKACGSNAEVAAKVSDWIGSLGSNEMKFVQAMRLLRNYSMIEEVEGTASYTTHPVVHKWANHYGCREHGEQLAELAVLLVGWAVPNKSSRDYMALQKRLLPHALGKLKEAEAMYMRALQGYEELLGAPAVNSYVPALNTMWGFGDLYAELDNNKCAQAMYERAIAGFTVVRGSLSDTCSSIQERLDALDLFSDNQKPAQRLHLKRLREERDGHSVSSGNKHSRLGSAH</sequence>
<dbReference type="InterPro" id="IPR016035">
    <property type="entry name" value="Acyl_Trfase/lysoPLipase"/>
</dbReference>
<feature type="region of interest" description="Disordered" evidence="5">
    <location>
        <begin position="847"/>
        <end position="868"/>
    </location>
</feature>
<protein>
    <submittedName>
        <fullName evidence="7">FabD/lysophospholipase-like protein</fullName>
    </submittedName>
</protein>
<dbReference type="PRINTS" id="PR00364">
    <property type="entry name" value="DISEASERSIST"/>
</dbReference>